<feature type="region of interest" description="Disordered" evidence="1">
    <location>
        <begin position="121"/>
        <end position="209"/>
    </location>
</feature>
<dbReference type="STRING" id="98765.A0A2R6PP37"/>
<protein>
    <submittedName>
        <fullName evidence="3">Uncharacterized protein</fullName>
    </submittedName>
</protein>
<proteinExistence type="predicted"/>
<keyword evidence="4" id="KW-1185">Reference proteome</keyword>
<dbReference type="AlphaFoldDB" id="A0A2R6PP37"/>
<accession>A0A2R6PP37</accession>
<dbReference type="EMBL" id="MLYV02000463">
    <property type="protein sequence ID" value="PSR94091.1"/>
    <property type="molecule type" value="Genomic_DNA"/>
</dbReference>
<organism evidence="3 4">
    <name type="scientific">Hermanssonia centrifuga</name>
    <dbReference type="NCBI Taxonomy" id="98765"/>
    <lineage>
        <taxon>Eukaryota</taxon>
        <taxon>Fungi</taxon>
        <taxon>Dikarya</taxon>
        <taxon>Basidiomycota</taxon>
        <taxon>Agaricomycotina</taxon>
        <taxon>Agaricomycetes</taxon>
        <taxon>Polyporales</taxon>
        <taxon>Meruliaceae</taxon>
        <taxon>Hermanssonia</taxon>
    </lineage>
</organism>
<feature type="compositionally biased region" description="Polar residues" evidence="1">
    <location>
        <begin position="38"/>
        <end position="51"/>
    </location>
</feature>
<evidence type="ECO:0000313" key="3">
    <source>
        <dbReference type="EMBL" id="PSR94091.1"/>
    </source>
</evidence>
<dbReference type="Proteomes" id="UP000186601">
    <property type="component" value="Unassembled WGS sequence"/>
</dbReference>
<evidence type="ECO:0000313" key="4">
    <source>
        <dbReference type="Proteomes" id="UP000186601"/>
    </source>
</evidence>
<keyword evidence="2" id="KW-0732">Signal</keyword>
<reference evidence="3 4" key="1">
    <citation type="submission" date="2018-02" db="EMBL/GenBank/DDBJ databases">
        <title>Genome sequence of the basidiomycete white-rot fungus Phlebia centrifuga.</title>
        <authorList>
            <person name="Granchi Z."/>
            <person name="Peng M."/>
            <person name="de Vries R.P."/>
            <person name="Hilden K."/>
            <person name="Makela M.R."/>
            <person name="Grigoriev I."/>
            <person name="Riley R."/>
        </authorList>
    </citation>
    <scope>NUCLEOTIDE SEQUENCE [LARGE SCALE GENOMIC DNA]</scope>
    <source>
        <strain evidence="3 4">FBCC195</strain>
    </source>
</reference>
<evidence type="ECO:0000256" key="2">
    <source>
        <dbReference type="SAM" id="SignalP"/>
    </source>
</evidence>
<evidence type="ECO:0000256" key="1">
    <source>
        <dbReference type="SAM" id="MobiDB-lite"/>
    </source>
</evidence>
<feature type="chain" id="PRO_5015320677" evidence="2">
    <location>
        <begin position="19"/>
        <end position="222"/>
    </location>
</feature>
<dbReference type="OrthoDB" id="3269357at2759"/>
<sequence length="222" mass="24569">MVYLLALSLSAIPNRGEGINVWQSSVRFFPWYATKSSLNSAPPSPSRQWQKPLQLAGPRPHRPTRQATLTQSFDRDLERGIPASAPRAEHPYEATRAAPPAPEMQQMAREQPSLYPAVLKSHLPSKPTRSDSAPLPPPAAPRVEDWVRSQHHGRSQTQDSVATGFRPIDNAPAVSPSQATPVARHPRRGSNGSPSRERRIPPPLDLTRISAYKAVDDRLARR</sequence>
<name>A0A2R6PP37_9APHY</name>
<feature type="region of interest" description="Disordered" evidence="1">
    <location>
        <begin position="38"/>
        <end position="109"/>
    </location>
</feature>
<feature type="signal peptide" evidence="2">
    <location>
        <begin position="1"/>
        <end position="18"/>
    </location>
</feature>
<gene>
    <name evidence="3" type="ORF">PHLCEN_2v4519</name>
</gene>
<comment type="caution">
    <text evidence="3">The sequence shown here is derived from an EMBL/GenBank/DDBJ whole genome shotgun (WGS) entry which is preliminary data.</text>
</comment>